<organism evidence="2 3">
    <name type="scientific">Merluccius polli</name>
    <name type="common">Benguela hake</name>
    <name type="synonym">Merluccius cadenati</name>
    <dbReference type="NCBI Taxonomy" id="89951"/>
    <lineage>
        <taxon>Eukaryota</taxon>
        <taxon>Metazoa</taxon>
        <taxon>Chordata</taxon>
        <taxon>Craniata</taxon>
        <taxon>Vertebrata</taxon>
        <taxon>Euteleostomi</taxon>
        <taxon>Actinopterygii</taxon>
        <taxon>Neopterygii</taxon>
        <taxon>Teleostei</taxon>
        <taxon>Neoteleostei</taxon>
        <taxon>Acanthomorphata</taxon>
        <taxon>Zeiogadaria</taxon>
        <taxon>Gadariae</taxon>
        <taxon>Gadiformes</taxon>
        <taxon>Gadoidei</taxon>
        <taxon>Merlucciidae</taxon>
        <taxon>Merluccius</taxon>
    </lineage>
</organism>
<sequence>MLPSLSKEDLRDLFPGPEHFLRRRAIWRMTHGENQGEESDQLQPGTSGTCELASSNYPTTSTPLSTPSSSPTSLPPSNLGYQHVTSRTLQLVSPQYVVYTDTELEQSRTFLPVFLWQIMDELQRILNQGNSHFIPELKNRWGTFCEKAQFYGVFKKVMRPPLSNKVKQTIAMIKALLDMFPSPIAPPKKLGHASEGMLHILESAEDPNSFLQARPLLSPVVIVCETNCILAIGKVAVLIFPKEDIADSAMYIMACYYTFHLTYPKCIATLLSILQTEVLMDAIHESDMTSSYKKAIADWKRFITE</sequence>
<evidence type="ECO:0000313" key="2">
    <source>
        <dbReference type="EMBL" id="KAK0150413.1"/>
    </source>
</evidence>
<feature type="region of interest" description="Disordered" evidence="1">
    <location>
        <begin position="34"/>
        <end position="79"/>
    </location>
</feature>
<accession>A0AA47N101</accession>
<evidence type="ECO:0000313" key="3">
    <source>
        <dbReference type="Proteomes" id="UP001174136"/>
    </source>
</evidence>
<reference evidence="2" key="1">
    <citation type="journal article" date="2023" name="Front. Mar. Sci.">
        <title>A new Merluccius polli reference genome to investigate the effects of global change in West African waters.</title>
        <authorList>
            <person name="Mateo J.L."/>
            <person name="Blanco-Fernandez C."/>
            <person name="Garcia-Vazquez E."/>
            <person name="Machado-Schiaffino G."/>
        </authorList>
    </citation>
    <scope>NUCLEOTIDE SEQUENCE</scope>
    <source>
        <strain evidence="2">C29</strain>
        <tissue evidence="2">Fin</tissue>
    </source>
</reference>
<keyword evidence="3" id="KW-1185">Reference proteome</keyword>
<dbReference type="EMBL" id="JAOPHQ010001491">
    <property type="protein sequence ID" value="KAK0150413.1"/>
    <property type="molecule type" value="Genomic_DNA"/>
</dbReference>
<proteinExistence type="predicted"/>
<feature type="compositionally biased region" description="Low complexity" evidence="1">
    <location>
        <begin position="58"/>
        <end position="77"/>
    </location>
</feature>
<comment type="caution">
    <text evidence="2">The sequence shown here is derived from an EMBL/GenBank/DDBJ whole genome shotgun (WGS) entry which is preliminary data.</text>
</comment>
<dbReference type="Proteomes" id="UP001174136">
    <property type="component" value="Unassembled WGS sequence"/>
</dbReference>
<evidence type="ECO:0000256" key="1">
    <source>
        <dbReference type="SAM" id="MobiDB-lite"/>
    </source>
</evidence>
<dbReference type="AlphaFoldDB" id="A0AA47N101"/>
<protein>
    <submittedName>
        <fullName evidence="2">Uncharacterized protein</fullName>
    </submittedName>
</protein>
<name>A0AA47N101_MERPO</name>
<feature type="compositionally biased region" description="Polar residues" evidence="1">
    <location>
        <begin position="41"/>
        <end position="57"/>
    </location>
</feature>
<gene>
    <name evidence="2" type="ORF">N1851_008485</name>
</gene>